<name>A0AAI9K4V2_9FIRM</name>
<feature type="transmembrane region" description="Helical" evidence="1">
    <location>
        <begin position="130"/>
        <end position="150"/>
    </location>
</feature>
<dbReference type="PROSITE" id="PS51257">
    <property type="entry name" value="PROKAR_LIPOPROTEIN"/>
    <property type="match status" value="1"/>
</dbReference>
<feature type="transmembrane region" description="Helical" evidence="1">
    <location>
        <begin position="12"/>
        <end position="32"/>
    </location>
</feature>
<dbReference type="PANTHER" id="PTHR36834">
    <property type="entry name" value="MEMBRANE PROTEIN-RELATED"/>
    <property type="match status" value="1"/>
</dbReference>
<dbReference type="InterPro" id="IPR053150">
    <property type="entry name" value="Teicoplanin_resist-assoc"/>
</dbReference>
<feature type="domain" description="VanZ-like" evidence="2">
    <location>
        <begin position="58"/>
        <end position="179"/>
    </location>
</feature>
<keyword evidence="1" id="KW-1133">Transmembrane helix</keyword>
<reference evidence="3" key="1">
    <citation type="submission" date="2020-06" db="EMBL/GenBank/DDBJ databases">
        <title>Characterization of fructooligosaccharide metabolism and fructooligosaccharide-degrading enzymes in human commensal butyrate producers.</title>
        <authorList>
            <person name="Tanno H."/>
            <person name="Fujii T."/>
            <person name="Hirano K."/>
            <person name="Maeno S."/>
            <person name="Tonozuka T."/>
            <person name="Sakamoto M."/>
            <person name="Ohkuma M."/>
            <person name="Tochio T."/>
            <person name="Endo A."/>
        </authorList>
    </citation>
    <scope>NUCLEOTIDE SEQUENCE</scope>
    <source>
        <strain evidence="3">JCM 31265</strain>
    </source>
</reference>
<proteinExistence type="predicted"/>
<dbReference type="RefSeq" id="WP_055223547.1">
    <property type="nucleotide sequence ID" value="NZ_BLYL01000010.1"/>
</dbReference>
<evidence type="ECO:0000256" key="1">
    <source>
        <dbReference type="SAM" id="Phobius"/>
    </source>
</evidence>
<gene>
    <name evidence="3" type="ORF">COEU31_17960</name>
</gene>
<feature type="transmembrane region" description="Helical" evidence="1">
    <location>
        <begin position="96"/>
        <end position="118"/>
    </location>
</feature>
<protein>
    <recommendedName>
        <fullName evidence="2">VanZ-like domain-containing protein</fullName>
    </recommendedName>
</protein>
<organism evidence="3 4">
    <name type="scientific">Coprococcus eutactus</name>
    <dbReference type="NCBI Taxonomy" id="33043"/>
    <lineage>
        <taxon>Bacteria</taxon>
        <taxon>Bacillati</taxon>
        <taxon>Bacillota</taxon>
        <taxon>Clostridia</taxon>
        <taxon>Lachnospirales</taxon>
        <taxon>Lachnospiraceae</taxon>
        <taxon>Coprococcus</taxon>
    </lineage>
</organism>
<evidence type="ECO:0000259" key="2">
    <source>
        <dbReference type="Pfam" id="PF04892"/>
    </source>
</evidence>
<accession>A0AAI9K4V2</accession>
<sequence length="195" mass="21312">MFELIIKDIMEVAGYLPIGILCGCIAVVVYLVYTVSPAGKKVSAGGRVKKSIVWFLLVVYLAVMAVTVFLSREPGSRQGIDMTLFHTWGVTPQEHAFVIENILLFVPFGVLFPLAVAGSKNGDGRAVDRLSKCTVLFGFLCSVCIETVQLITERGYCQLDDVVMNTLGSLAGYIIFLIAKKVIGVKQIQALGRYR</sequence>
<feature type="transmembrane region" description="Helical" evidence="1">
    <location>
        <begin position="162"/>
        <end position="179"/>
    </location>
</feature>
<dbReference type="EMBL" id="BLYL01000010">
    <property type="protein sequence ID" value="GFO94750.1"/>
    <property type="molecule type" value="Genomic_DNA"/>
</dbReference>
<dbReference type="Pfam" id="PF04892">
    <property type="entry name" value="VanZ"/>
    <property type="match status" value="1"/>
</dbReference>
<keyword evidence="1" id="KW-0472">Membrane</keyword>
<dbReference type="PANTHER" id="PTHR36834:SF1">
    <property type="entry name" value="INTEGRAL MEMBRANE PROTEIN"/>
    <property type="match status" value="1"/>
</dbReference>
<evidence type="ECO:0000313" key="4">
    <source>
        <dbReference type="Proteomes" id="UP000660047"/>
    </source>
</evidence>
<comment type="caution">
    <text evidence="3">The sequence shown here is derived from an EMBL/GenBank/DDBJ whole genome shotgun (WGS) entry which is preliminary data.</text>
</comment>
<dbReference type="InterPro" id="IPR006976">
    <property type="entry name" value="VanZ-like"/>
</dbReference>
<feature type="transmembrane region" description="Helical" evidence="1">
    <location>
        <begin position="52"/>
        <end position="70"/>
    </location>
</feature>
<evidence type="ECO:0000313" key="3">
    <source>
        <dbReference type="EMBL" id="GFO94750.1"/>
    </source>
</evidence>
<dbReference type="Proteomes" id="UP000660047">
    <property type="component" value="Unassembled WGS sequence"/>
</dbReference>
<dbReference type="AlphaFoldDB" id="A0AAI9K4V2"/>
<keyword evidence="1" id="KW-0812">Transmembrane</keyword>